<dbReference type="InterPro" id="IPR029052">
    <property type="entry name" value="Metallo-depent_PP-like"/>
</dbReference>
<proteinExistence type="predicted"/>
<feature type="domain" description="Calcineurin-like phosphoesterase" evidence="2">
    <location>
        <begin position="13"/>
        <end position="202"/>
    </location>
</feature>
<organism evidence="3 4">
    <name type="scientific">Diplodia intermedia</name>
    <dbReference type="NCBI Taxonomy" id="856260"/>
    <lineage>
        <taxon>Eukaryota</taxon>
        <taxon>Fungi</taxon>
        <taxon>Dikarya</taxon>
        <taxon>Ascomycota</taxon>
        <taxon>Pezizomycotina</taxon>
        <taxon>Dothideomycetes</taxon>
        <taxon>Dothideomycetes incertae sedis</taxon>
        <taxon>Botryosphaeriales</taxon>
        <taxon>Botryosphaeriaceae</taxon>
        <taxon>Diplodia</taxon>
    </lineage>
</organism>
<accession>A0ABR3TVD7</accession>
<evidence type="ECO:0000256" key="1">
    <source>
        <dbReference type="SAM" id="MobiDB-lite"/>
    </source>
</evidence>
<dbReference type="SUPFAM" id="SSF56300">
    <property type="entry name" value="Metallo-dependent phosphatases"/>
    <property type="match status" value="1"/>
</dbReference>
<keyword evidence="4" id="KW-1185">Reference proteome</keyword>
<gene>
    <name evidence="3" type="ORF">SLS58_003781</name>
</gene>
<dbReference type="EMBL" id="JAKEKT020000019">
    <property type="protein sequence ID" value="KAL1645472.1"/>
    <property type="molecule type" value="Genomic_DNA"/>
</dbReference>
<dbReference type="InterPro" id="IPR004843">
    <property type="entry name" value="Calcineurin-like_PHP"/>
</dbReference>
<name>A0ABR3TVD7_9PEZI</name>
<dbReference type="PANTHER" id="PTHR12905">
    <property type="entry name" value="METALLOPHOSPHOESTERASE"/>
    <property type="match status" value="1"/>
</dbReference>
<feature type="compositionally biased region" description="Basic and acidic residues" evidence="1">
    <location>
        <begin position="1"/>
        <end position="11"/>
    </location>
</feature>
<dbReference type="Proteomes" id="UP001521184">
    <property type="component" value="Unassembled WGS sequence"/>
</dbReference>
<reference evidence="3 4" key="1">
    <citation type="journal article" date="2023" name="Plant Dis.">
        <title>First Report of Diplodia intermedia Causing Canker and Dieback Diseases on Apple Trees in Canada.</title>
        <authorList>
            <person name="Ellouze W."/>
            <person name="Ilyukhin E."/>
            <person name="Sulman M."/>
            <person name="Ali S."/>
        </authorList>
    </citation>
    <scope>NUCLEOTIDE SEQUENCE [LARGE SCALE GENOMIC DNA]</scope>
    <source>
        <strain evidence="3 4">M45-28</strain>
    </source>
</reference>
<feature type="compositionally biased region" description="Acidic residues" evidence="1">
    <location>
        <begin position="22"/>
        <end position="31"/>
    </location>
</feature>
<dbReference type="Pfam" id="PF00149">
    <property type="entry name" value="Metallophos"/>
    <property type="match status" value="1"/>
</dbReference>
<dbReference type="PANTHER" id="PTHR12905:SF0">
    <property type="entry name" value="CALCINEURIN-LIKE PHOSPHOESTERASE DOMAIN-CONTAINING PROTEIN"/>
    <property type="match status" value="1"/>
</dbReference>
<sequence length="304" mass="32322">MTTTKPREKQPVKFLIISDTHDNDDDYDDESSSSLKPPTTPVDVVLHCGDLTQNGTLASLSKAITKIASIPAELRLFIAGNHDLSLDAPYYLSQAGGGGSGSPERVTAAALSLVASTAARQGVTYLPEGTYTFTLRSGALFTVYASPWTPQHGQSAFQYPTAHDRFNPPAATPAWGTNVATVASTVPRGVDVVMTHGPPKYVLDDTGRMGASGGCEHLRRARVYFEDGDGDGGEDGGDDDDDGMVCLPKEFVGRNQARRKGYAELSPGSREAMREGGQTLMVNAAVMDGEGRATNAPWLVELEL</sequence>
<comment type="caution">
    <text evidence="3">The sequence shown here is derived from an EMBL/GenBank/DDBJ whole genome shotgun (WGS) entry which is preliminary data.</text>
</comment>
<evidence type="ECO:0000313" key="3">
    <source>
        <dbReference type="EMBL" id="KAL1645472.1"/>
    </source>
</evidence>
<evidence type="ECO:0000259" key="2">
    <source>
        <dbReference type="Pfam" id="PF00149"/>
    </source>
</evidence>
<protein>
    <recommendedName>
        <fullName evidence="2">Calcineurin-like phosphoesterase domain-containing protein</fullName>
    </recommendedName>
</protein>
<feature type="region of interest" description="Disordered" evidence="1">
    <location>
        <begin position="1"/>
        <end position="40"/>
    </location>
</feature>
<dbReference type="InterPro" id="IPR051693">
    <property type="entry name" value="UPF0046_metallophosphoest"/>
</dbReference>
<dbReference type="Gene3D" id="3.60.21.10">
    <property type="match status" value="1"/>
</dbReference>
<evidence type="ECO:0000313" key="4">
    <source>
        <dbReference type="Proteomes" id="UP001521184"/>
    </source>
</evidence>